<organism evidence="1 2">
    <name type="scientific">Amycolatopsis dendrobii</name>
    <dbReference type="NCBI Taxonomy" id="2760662"/>
    <lineage>
        <taxon>Bacteria</taxon>
        <taxon>Bacillati</taxon>
        <taxon>Actinomycetota</taxon>
        <taxon>Actinomycetes</taxon>
        <taxon>Pseudonocardiales</taxon>
        <taxon>Pseudonocardiaceae</taxon>
        <taxon>Amycolatopsis</taxon>
    </lineage>
</organism>
<comment type="caution">
    <text evidence="1">The sequence shown here is derived from an EMBL/GenBank/DDBJ whole genome shotgun (WGS) entry which is preliminary data.</text>
</comment>
<sequence>MNQIQCFIRPKRHRRLPGEALNRCVEYLWAQEHPGADPWPIKDLGLRNYTPRHARQPQRKRVYL</sequence>
<dbReference type="Proteomes" id="UP000526734">
    <property type="component" value="Unassembled WGS sequence"/>
</dbReference>
<dbReference type="AlphaFoldDB" id="A0A7W3VUL9"/>
<protein>
    <submittedName>
        <fullName evidence="1">Uncharacterized protein</fullName>
    </submittedName>
</protein>
<keyword evidence="2" id="KW-1185">Reference proteome</keyword>
<proteinExistence type="predicted"/>
<evidence type="ECO:0000313" key="1">
    <source>
        <dbReference type="EMBL" id="MBB1153455.1"/>
    </source>
</evidence>
<accession>A0A7W3VUL9</accession>
<reference evidence="1 2" key="1">
    <citation type="submission" date="2020-08" db="EMBL/GenBank/DDBJ databases">
        <title>Amycolatopsis sp. nov. DR6-1 isolated from Dendrobium heterocarpum.</title>
        <authorList>
            <person name="Tedsree N."/>
            <person name="Kuncharoen N."/>
            <person name="Likhitwitayawuid K."/>
            <person name="Tanasupawat S."/>
        </authorList>
    </citation>
    <scope>NUCLEOTIDE SEQUENCE [LARGE SCALE GENOMIC DNA]</scope>
    <source>
        <strain evidence="1 2">DR6-1</strain>
    </source>
</reference>
<gene>
    <name evidence="1" type="ORF">H4281_09975</name>
</gene>
<evidence type="ECO:0000313" key="2">
    <source>
        <dbReference type="Proteomes" id="UP000526734"/>
    </source>
</evidence>
<name>A0A7W3VUL9_9PSEU</name>
<dbReference type="RefSeq" id="WP_182890576.1">
    <property type="nucleotide sequence ID" value="NZ_JACGZW010000003.1"/>
</dbReference>
<dbReference type="EMBL" id="JACGZW010000003">
    <property type="protein sequence ID" value="MBB1153455.1"/>
    <property type="molecule type" value="Genomic_DNA"/>
</dbReference>